<sequence>MQKYVFLDESSFHINNKKGIMWPRKGIKAMLVNSSTISMLGAIFASGIIKVSPQIRKHLNKRKLFTNNETATGHFFRFY</sequence>
<gene>
    <name evidence="2" type="ORF">BCV71DRAFT_270469</name>
</gene>
<proteinExistence type="predicted"/>
<keyword evidence="1" id="KW-0472">Membrane</keyword>
<dbReference type="EMBL" id="KV921268">
    <property type="protein sequence ID" value="ORE22315.1"/>
    <property type="molecule type" value="Genomic_DNA"/>
</dbReference>
<dbReference type="Proteomes" id="UP000242381">
    <property type="component" value="Unassembled WGS sequence"/>
</dbReference>
<keyword evidence="1" id="KW-0812">Transmembrane</keyword>
<name>A0A1X0SDD1_RHIZD</name>
<evidence type="ECO:0000313" key="3">
    <source>
        <dbReference type="Proteomes" id="UP000242381"/>
    </source>
</evidence>
<reference evidence="2 3" key="1">
    <citation type="journal article" date="2016" name="Proc. Natl. Acad. Sci. U.S.A.">
        <title>Lipid metabolic changes in an early divergent fungus govern the establishment of a mutualistic symbiosis with endobacteria.</title>
        <authorList>
            <person name="Lastovetsky O.A."/>
            <person name="Gaspar M.L."/>
            <person name="Mondo S.J."/>
            <person name="LaButti K.M."/>
            <person name="Sandor L."/>
            <person name="Grigoriev I.V."/>
            <person name="Henry S.A."/>
            <person name="Pawlowska T.E."/>
        </authorList>
    </citation>
    <scope>NUCLEOTIDE SEQUENCE [LARGE SCALE GENOMIC DNA]</scope>
    <source>
        <strain evidence="2 3">ATCC 11559</strain>
    </source>
</reference>
<keyword evidence="1" id="KW-1133">Transmembrane helix</keyword>
<protein>
    <recommendedName>
        <fullName evidence="4">Tc1-like transposase DDE domain-containing protein</fullName>
    </recommendedName>
</protein>
<evidence type="ECO:0000256" key="1">
    <source>
        <dbReference type="SAM" id="Phobius"/>
    </source>
</evidence>
<organism evidence="2 3">
    <name type="scientific">Rhizopus microsporus</name>
    <dbReference type="NCBI Taxonomy" id="58291"/>
    <lineage>
        <taxon>Eukaryota</taxon>
        <taxon>Fungi</taxon>
        <taxon>Fungi incertae sedis</taxon>
        <taxon>Mucoromycota</taxon>
        <taxon>Mucoromycotina</taxon>
        <taxon>Mucoromycetes</taxon>
        <taxon>Mucorales</taxon>
        <taxon>Mucorineae</taxon>
        <taxon>Rhizopodaceae</taxon>
        <taxon>Rhizopus</taxon>
    </lineage>
</organism>
<evidence type="ECO:0008006" key="4">
    <source>
        <dbReference type="Google" id="ProtNLM"/>
    </source>
</evidence>
<accession>A0A1X0SDD1</accession>
<feature type="transmembrane region" description="Helical" evidence="1">
    <location>
        <begin position="31"/>
        <end position="52"/>
    </location>
</feature>
<evidence type="ECO:0000313" key="2">
    <source>
        <dbReference type="EMBL" id="ORE22315.1"/>
    </source>
</evidence>
<dbReference type="AlphaFoldDB" id="A0A1X0SDD1"/>